<dbReference type="InterPro" id="IPR000257">
    <property type="entry name" value="Uroporphyrinogen_deCOase"/>
</dbReference>
<dbReference type="GO" id="GO:0032259">
    <property type="term" value="P:methylation"/>
    <property type="evidence" value="ECO:0007669"/>
    <property type="project" value="UniProtKB-KW"/>
</dbReference>
<reference evidence="2" key="1">
    <citation type="submission" date="2017-02" db="EMBL/GenBank/DDBJ databases">
        <title>Delving into the versatile metabolic prowess of the omnipresent phylum Bacteroidetes.</title>
        <authorList>
            <person name="Nobu M.K."/>
            <person name="Mei R."/>
            <person name="Narihiro T."/>
            <person name="Kuroda K."/>
            <person name="Liu W.-T."/>
        </authorList>
    </citation>
    <scope>NUCLEOTIDE SEQUENCE</scope>
    <source>
        <strain evidence="2">ADurb.Bin276</strain>
    </source>
</reference>
<dbReference type="InterPro" id="IPR052024">
    <property type="entry name" value="Methanogen_methyltrans"/>
</dbReference>
<dbReference type="EMBL" id="MWBQ01000098">
    <property type="protein sequence ID" value="OQA57032.1"/>
    <property type="molecule type" value="Genomic_DNA"/>
</dbReference>
<keyword evidence="2" id="KW-0808">Transferase</keyword>
<dbReference type="AlphaFoldDB" id="A0A1V5SSS0"/>
<evidence type="ECO:0000259" key="1">
    <source>
        <dbReference type="Pfam" id="PF01208"/>
    </source>
</evidence>
<dbReference type="PANTHER" id="PTHR47099">
    <property type="entry name" value="METHYLCOBAMIDE:COM METHYLTRANSFERASE MTBA"/>
    <property type="match status" value="1"/>
</dbReference>
<dbReference type="Pfam" id="PF01208">
    <property type="entry name" value="URO-D"/>
    <property type="match status" value="1"/>
</dbReference>
<keyword evidence="2" id="KW-0489">Methyltransferase</keyword>
<dbReference type="PANTHER" id="PTHR47099:SF1">
    <property type="entry name" value="METHYLCOBAMIDE:COM METHYLTRANSFERASE MTBA"/>
    <property type="match status" value="1"/>
</dbReference>
<dbReference type="SUPFAM" id="SSF51726">
    <property type="entry name" value="UROD/MetE-like"/>
    <property type="match status" value="1"/>
</dbReference>
<feature type="domain" description="Uroporphyrinogen decarboxylase (URO-D)" evidence="1">
    <location>
        <begin position="108"/>
        <end position="353"/>
    </location>
</feature>
<gene>
    <name evidence="2" type="ORF">BWY41_01370</name>
</gene>
<evidence type="ECO:0000313" key="2">
    <source>
        <dbReference type="EMBL" id="OQA57032.1"/>
    </source>
</evidence>
<accession>A0A1V5SSS0</accession>
<dbReference type="Proteomes" id="UP000485569">
    <property type="component" value="Unassembled WGS sequence"/>
</dbReference>
<organism evidence="2">
    <name type="scientific">Candidatus Atribacter allofermentans</name>
    <dbReference type="NCBI Taxonomy" id="1852833"/>
    <lineage>
        <taxon>Bacteria</taxon>
        <taxon>Pseudomonadati</taxon>
        <taxon>Atribacterota</taxon>
        <taxon>Atribacteria</taxon>
        <taxon>Atribacterales</taxon>
        <taxon>Atribacteraceae</taxon>
        <taxon>Atribacter</taxon>
    </lineage>
</organism>
<dbReference type="InterPro" id="IPR038071">
    <property type="entry name" value="UROD/MetE-like_sf"/>
</dbReference>
<name>A0A1V5SSS0_9BACT</name>
<comment type="caution">
    <text evidence="2">The sequence shown here is derived from an EMBL/GenBank/DDBJ whole genome shotgun (WGS) entry which is preliminary data.</text>
</comment>
<dbReference type="GO" id="GO:0004853">
    <property type="term" value="F:uroporphyrinogen decarboxylase activity"/>
    <property type="evidence" value="ECO:0007669"/>
    <property type="project" value="InterPro"/>
</dbReference>
<proteinExistence type="predicted"/>
<sequence>MTGYERIMAALDGKKTDILPYIDGFDCHEARLAFFGPQVMSGTWNEIALLEAELFHSDWVIVPAPLNIPGGPGIFCDVLTEDQTHLLVKTFFGGIWYWRKKPYYAKAFYNPVKDIEDLEKIPEPNWEGLCKRIKSLQEPIKKLKDRGYFVTMEGKGSFEAAWMLFRGLENTWMDIASEPELVKKMSRRAVDAVIKLALMVVDECEVDGLWITNDMGTQTAAYFSPKSYQELFKENDRRIVQALHSRGKKVMFHSHGNVMSLFEDFVEAGFDSIDPLDAYDGMDFRSIKEKYGKKVTLKGGISCTIGQMKKEDLLKHIQDIVTIGGEERFILSGAGGVPPEMSLENFNAYRDFIYRARRGDYKKT</sequence>
<dbReference type="GO" id="GO:0006779">
    <property type="term" value="P:porphyrin-containing compound biosynthetic process"/>
    <property type="evidence" value="ECO:0007669"/>
    <property type="project" value="InterPro"/>
</dbReference>
<dbReference type="GO" id="GO:0008168">
    <property type="term" value="F:methyltransferase activity"/>
    <property type="evidence" value="ECO:0007669"/>
    <property type="project" value="UniProtKB-KW"/>
</dbReference>
<protein>
    <submittedName>
        <fullName evidence="2">Methylcobalamin:coenzyme M methyltransferase</fullName>
    </submittedName>
</protein>
<dbReference type="Gene3D" id="3.20.20.210">
    <property type="match status" value="1"/>
</dbReference>